<dbReference type="EMBL" id="JAPFFF010000002">
    <property type="protein sequence ID" value="KAK8897571.1"/>
    <property type="molecule type" value="Genomic_DNA"/>
</dbReference>
<keyword evidence="3" id="KW-1185">Reference proteome</keyword>
<dbReference type="InterPro" id="IPR008979">
    <property type="entry name" value="Galactose-bd-like_sf"/>
</dbReference>
<dbReference type="InterPro" id="IPR000421">
    <property type="entry name" value="FA58C"/>
</dbReference>
<organism evidence="2 3">
    <name type="scientific">Tritrichomonas musculus</name>
    <dbReference type="NCBI Taxonomy" id="1915356"/>
    <lineage>
        <taxon>Eukaryota</taxon>
        <taxon>Metamonada</taxon>
        <taxon>Parabasalia</taxon>
        <taxon>Tritrichomonadida</taxon>
        <taxon>Tritrichomonadidae</taxon>
        <taxon>Tritrichomonas</taxon>
    </lineage>
</organism>
<dbReference type="Gene3D" id="2.60.120.260">
    <property type="entry name" value="Galactose-binding domain-like"/>
    <property type="match status" value="1"/>
</dbReference>
<sequence length="249" mass="28760">MYAYESENSCFYGFVIFENLSGDGITEFIAQFDKDDMSSEIWNSISKRLKRDIVKENETSKETTNERYCKEAIVTEIQRKGVQISFNDENKLDGIINYMKKQSNGNIFNLINITASKEESPSGHPLKNIILYEDDSKFTYTANVPDSWICIDFNERRIIPTHYTVRTANTDYHLKNWVIEGSSDNSSWEKLDEQSNCSVTNGKKVVHTFPIANDDCKECRYVRIRTTGPNWNGNNYLDLSAFEFHGTLI</sequence>
<gene>
    <name evidence="2" type="ORF">M9Y10_015529</name>
</gene>
<protein>
    <recommendedName>
        <fullName evidence="1">F5/8 type C domain-containing protein</fullName>
    </recommendedName>
</protein>
<comment type="caution">
    <text evidence="2">The sequence shown here is derived from an EMBL/GenBank/DDBJ whole genome shotgun (WGS) entry which is preliminary data.</text>
</comment>
<dbReference type="Proteomes" id="UP001470230">
    <property type="component" value="Unassembled WGS sequence"/>
</dbReference>
<reference evidence="2 3" key="1">
    <citation type="submission" date="2024-04" db="EMBL/GenBank/DDBJ databases">
        <title>Tritrichomonas musculus Genome.</title>
        <authorList>
            <person name="Alves-Ferreira E."/>
            <person name="Grigg M."/>
            <person name="Lorenzi H."/>
            <person name="Galac M."/>
        </authorList>
    </citation>
    <scope>NUCLEOTIDE SEQUENCE [LARGE SCALE GENOMIC DNA]</scope>
    <source>
        <strain evidence="2 3">EAF2021</strain>
    </source>
</reference>
<accession>A0ABR2L3K7</accession>
<dbReference type="Pfam" id="PF00754">
    <property type="entry name" value="F5_F8_type_C"/>
    <property type="match status" value="1"/>
</dbReference>
<evidence type="ECO:0000259" key="1">
    <source>
        <dbReference type="PROSITE" id="PS50022"/>
    </source>
</evidence>
<name>A0ABR2L3K7_9EUKA</name>
<dbReference type="SUPFAM" id="SSF49785">
    <property type="entry name" value="Galactose-binding domain-like"/>
    <property type="match status" value="1"/>
</dbReference>
<evidence type="ECO:0000313" key="2">
    <source>
        <dbReference type="EMBL" id="KAK8897571.1"/>
    </source>
</evidence>
<evidence type="ECO:0000313" key="3">
    <source>
        <dbReference type="Proteomes" id="UP001470230"/>
    </source>
</evidence>
<dbReference type="PROSITE" id="PS50022">
    <property type="entry name" value="FA58C_3"/>
    <property type="match status" value="1"/>
</dbReference>
<proteinExistence type="predicted"/>
<feature type="domain" description="F5/8 type C" evidence="1">
    <location>
        <begin position="95"/>
        <end position="244"/>
    </location>
</feature>